<feature type="chain" id="PRO_5041348989" description="Tail specific protease domain-containing protein" evidence="1">
    <location>
        <begin position="21"/>
        <end position="455"/>
    </location>
</feature>
<dbReference type="InterPro" id="IPR005151">
    <property type="entry name" value="Tail-specific_protease"/>
</dbReference>
<dbReference type="Gene3D" id="2.30.42.10">
    <property type="match status" value="1"/>
</dbReference>
<dbReference type="Gene3D" id="3.90.226.10">
    <property type="entry name" value="2-enoyl-CoA Hydratase, Chain A, domain 1"/>
    <property type="match status" value="1"/>
</dbReference>
<dbReference type="InterPro" id="IPR029045">
    <property type="entry name" value="ClpP/crotonase-like_dom_sf"/>
</dbReference>
<dbReference type="PANTHER" id="PTHR32060:SF30">
    <property type="entry name" value="CARBOXY-TERMINAL PROCESSING PROTEASE CTPA"/>
    <property type="match status" value="1"/>
</dbReference>
<organism evidence="3 4">
    <name type="scientific">Mesoterricola sediminis</name>
    <dbReference type="NCBI Taxonomy" id="2927980"/>
    <lineage>
        <taxon>Bacteria</taxon>
        <taxon>Pseudomonadati</taxon>
        <taxon>Acidobacteriota</taxon>
        <taxon>Holophagae</taxon>
        <taxon>Holophagales</taxon>
        <taxon>Holophagaceae</taxon>
        <taxon>Mesoterricola</taxon>
    </lineage>
</organism>
<dbReference type="AlphaFoldDB" id="A0AA48H2X4"/>
<dbReference type="Gene3D" id="3.30.750.170">
    <property type="match status" value="1"/>
</dbReference>
<dbReference type="GO" id="GO:0008236">
    <property type="term" value="F:serine-type peptidase activity"/>
    <property type="evidence" value="ECO:0007669"/>
    <property type="project" value="InterPro"/>
</dbReference>
<dbReference type="GO" id="GO:0007165">
    <property type="term" value="P:signal transduction"/>
    <property type="evidence" value="ECO:0007669"/>
    <property type="project" value="TreeGrafter"/>
</dbReference>
<dbReference type="GO" id="GO:0006508">
    <property type="term" value="P:proteolysis"/>
    <property type="evidence" value="ECO:0007669"/>
    <property type="project" value="InterPro"/>
</dbReference>
<dbReference type="GO" id="GO:0004175">
    <property type="term" value="F:endopeptidase activity"/>
    <property type="evidence" value="ECO:0007669"/>
    <property type="project" value="TreeGrafter"/>
</dbReference>
<dbReference type="Pfam" id="PF03572">
    <property type="entry name" value="Peptidase_S41"/>
    <property type="match status" value="1"/>
</dbReference>
<keyword evidence="4" id="KW-1185">Reference proteome</keyword>
<dbReference type="InterPro" id="IPR036034">
    <property type="entry name" value="PDZ_sf"/>
</dbReference>
<dbReference type="RefSeq" id="WP_243334351.1">
    <property type="nucleotide sequence ID" value="NZ_AP027081.1"/>
</dbReference>
<dbReference type="PANTHER" id="PTHR32060">
    <property type="entry name" value="TAIL-SPECIFIC PROTEASE"/>
    <property type="match status" value="1"/>
</dbReference>
<dbReference type="PROSITE" id="PS51257">
    <property type="entry name" value="PROKAR_LIPOPROTEIN"/>
    <property type="match status" value="1"/>
</dbReference>
<evidence type="ECO:0000313" key="3">
    <source>
        <dbReference type="EMBL" id="BDU76501.1"/>
    </source>
</evidence>
<dbReference type="Proteomes" id="UP001228113">
    <property type="component" value="Chromosome"/>
</dbReference>
<sequence length="455" mass="46515">MGSRTPLAVLALLAALGCHKATEDTCAPAQEKADVLAMTREYYLWRDELPASVDPAASATAEDLLAALTARTRAEGRDRGFSYLASRAASSRFFEEGRTLGYGFGYVTSGGTLAVAQVFPGSAADSAGFARGDELLAVAPTRAGLDDASSQAPALVAAGTFSAALQSGVEGTTRWFRLRRPATGAVLEVAATTGAYGLDPVPGGGTPTVLTANGVKVGYVQLRTFVEPAAPLLRAAAAALRQAGVTRLIVDLRYNGGGRLSVAEVLGNLLSPGHADGDVMYRLKANDGHPELGATVHFSAEAGALSLERLAFIVTGNSASASELVPNALQAWPGTQVALVGERTYGKPVGQLGYADSACDWLLELVSFQILNARGTGSYFQGLPDADWTGVTVAAADDLAHAPGDPAEACTAAALAWAAGGTGGAPIPAAAARRAGSLSLHPRPTEAQRALPGVF</sequence>
<dbReference type="EMBL" id="AP027081">
    <property type="protein sequence ID" value="BDU76501.1"/>
    <property type="molecule type" value="Genomic_DNA"/>
</dbReference>
<feature type="domain" description="Tail specific protease" evidence="2">
    <location>
        <begin position="171"/>
        <end position="400"/>
    </location>
</feature>
<dbReference type="Pfam" id="PF18294">
    <property type="entry name" value="Pept_S41_N"/>
    <property type="match status" value="1"/>
</dbReference>
<accession>A0AA48H2X4</accession>
<evidence type="ECO:0000259" key="2">
    <source>
        <dbReference type="SMART" id="SM00245"/>
    </source>
</evidence>
<gene>
    <name evidence="3" type="ORF">METESE_14590</name>
</gene>
<evidence type="ECO:0000256" key="1">
    <source>
        <dbReference type="SAM" id="SignalP"/>
    </source>
</evidence>
<dbReference type="SMART" id="SM00245">
    <property type="entry name" value="TSPc"/>
    <property type="match status" value="1"/>
</dbReference>
<dbReference type="SUPFAM" id="SSF52096">
    <property type="entry name" value="ClpP/crotonase"/>
    <property type="match status" value="1"/>
</dbReference>
<protein>
    <recommendedName>
        <fullName evidence="2">Tail specific protease domain-containing protein</fullName>
    </recommendedName>
</protein>
<evidence type="ECO:0000313" key="4">
    <source>
        <dbReference type="Proteomes" id="UP001228113"/>
    </source>
</evidence>
<dbReference type="InterPro" id="IPR041613">
    <property type="entry name" value="Pept_S41_N"/>
</dbReference>
<proteinExistence type="predicted"/>
<dbReference type="GO" id="GO:0030288">
    <property type="term" value="C:outer membrane-bounded periplasmic space"/>
    <property type="evidence" value="ECO:0007669"/>
    <property type="project" value="TreeGrafter"/>
</dbReference>
<feature type="signal peptide" evidence="1">
    <location>
        <begin position="1"/>
        <end position="20"/>
    </location>
</feature>
<name>A0AA48H2X4_9BACT</name>
<reference evidence="3" key="1">
    <citation type="journal article" date="2023" name="Int. J. Syst. Evol. Microbiol.">
        <title>Mesoterricola silvestris gen. nov., sp. nov., Mesoterricola sediminis sp. nov., Geothrix oryzae sp. nov., Geothrix edaphica sp. nov., Geothrix rubra sp. nov., and Geothrix limicola sp. nov., six novel members of Acidobacteriota isolated from soils.</title>
        <authorList>
            <person name="Itoh H."/>
            <person name="Sugisawa Y."/>
            <person name="Mise K."/>
            <person name="Xu Z."/>
            <person name="Kuniyasu M."/>
            <person name="Ushijima N."/>
            <person name="Kawano K."/>
            <person name="Kobayashi E."/>
            <person name="Shiratori Y."/>
            <person name="Masuda Y."/>
            <person name="Senoo K."/>
        </authorList>
    </citation>
    <scope>NUCLEOTIDE SEQUENCE</scope>
    <source>
        <strain evidence="3">W786</strain>
    </source>
</reference>
<dbReference type="KEGG" id="msea:METESE_14590"/>
<keyword evidence="1" id="KW-0732">Signal</keyword>